<proteinExistence type="inferred from homology"/>
<dbReference type="WBParaSite" id="DME_0000218301-mRNA-1">
    <property type="protein sequence ID" value="DME_0000218301-mRNA-1"/>
    <property type="gene ID" value="DME_0000218301"/>
</dbReference>
<evidence type="ECO:0000256" key="10">
    <source>
        <dbReference type="ARBA" id="ARBA00023136"/>
    </source>
</evidence>
<dbReference type="PANTHER" id="PTHR11893:SF21">
    <property type="entry name" value="INNEXIN EAT-5"/>
    <property type="match status" value="1"/>
</dbReference>
<dbReference type="Proteomes" id="UP000274756">
    <property type="component" value="Unassembled WGS sequence"/>
</dbReference>
<evidence type="ECO:0000313" key="16">
    <source>
        <dbReference type="WBParaSite" id="DME_0000218301-mRNA-1"/>
    </source>
</evidence>
<dbReference type="Proteomes" id="UP000038040">
    <property type="component" value="Unplaced"/>
</dbReference>
<evidence type="ECO:0000256" key="12">
    <source>
        <dbReference type="RuleBase" id="RU010713"/>
    </source>
</evidence>
<comment type="subcellular location">
    <subcellularLocation>
        <location evidence="1">Cell junction</location>
        <location evidence="1">Gap junction</location>
    </subcellularLocation>
    <subcellularLocation>
        <location evidence="2 12">Cell membrane</location>
        <topology evidence="2 12">Multi-pass membrane protein</topology>
    </subcellularLocation>
</comment>
<keyword evidence="7" id="KW-0965">Cell junction</keyword>
<evidence type="ECO:0000256" key="8">
    <source>
        <dbReference type="ARBA" id="ARBA00022989"/>
    </source>
</evidence>
<evidence type="ECO:0000256" key="5">
    <source>
        <dbReference type="ARBA" id="ARBA00022692"/>
    </source>
</evidence>
<dbReference type="GO" id="GO:0005921">
    <property type="term" value="C:gap junction"/>
    <property type="evidence" value="ECO:0007669"/>
    <property type="project" value="UniProtKB-SubCell"/>
</dbReference>
<evidence type="ECO:0000256" key="9">
    <source>
        <dbReference type="ARBA" id="ARBA00023065"/>
    </source>
</evidence>
<evidence type="ECO:0000256" key="11">
    <source>
        <dbReference type="ARBA" id="ARBA00023303"/>
    </source>
</evidence>
<evidence type="ECO:0000313" key="13">
    <source>
        <dbReference type="EMBL" id="VDN56570.1"/>
    </source>
</evidence>
<evidence type="ECO:0000256" key="3">
    <source>
        <dbReference type="ARBA" id="ARBA00022448"/>
    </source>
</evidence>
<keyword evidence="6" id="KW-0303">Gap junction</keyword>
<keyword evidence="3 12" id="KW-0813">Transport</keyword>
<dbReference type="GO" id="GO:0005243">
    <property type="term" value="F:gap junction channel activity"/>
    <property type="evidence" value="ECO:0007669"/>
    <property type="project" value="TreeGrafter"/>
</dbReference>
<sequence length="267" mass="31897">MNLLGSAITTIKPRLDDSAIDRLNYYYTTVIIMVMSLTISAKQYVGQPLQCWVPAQFTRAWEQYAENYCFVHNTYWVSPNENIPQNLNERVIRQLIYYQWVPFIMALEAGFFYLPLLFWSQTNSKSGLNIVSLVKLAKGADLTEFLMMNQFLGQNDHLWGANLFYDIINGHDWELSGNFPRVTVCDFQVRMLGNMHRYTIQCVLVLNMFNEKIFLFLYWWYIMVALLTFFDIIYWIINTRFAFRRKNYISKFILFRLLLSKTYRRQI</sequence>
<evidence type="ECO:0000256" key="1">
    <source>
        <dbReference type="ARBA" id="ARBA00004610"/>
    </source>
</evidence>
<dbReference type="InterPro" id="IPR000990">
    <property type="entry name" value="Innexin"/>
</dbReference>
<organism evidence="14 16">
    <name type="scientific">Dracunculus medinensis</name>
    <name type="common">Guinea worm</name>
    <dbReference type="NCBI Taxonomy" id="318479"/>
    <lineage>
        <taxon>Eukaryota</taxon>
        <taxon>Metazoa</taxon>
        <taxon>Ecdysozoa</taxon>
        <taxon>Nematoda</taxon>
        <taxon>Chromadorea</taxon>
        <taxon>Rhabditida</taxon>
        <taxon>Spirurina</taxon>
        <taxon>Dracunculoidea</taxon>
        <taxon>Dracunculidae</taxon>
        <taxon>Dracunculus</taxon>
    </lineage>
</organism>
<comment type="function">
    <text evidence="12">Structural component of the gap junctions.</text>
</comment>
<reference evidence="13 15" key="2">
    <citation type="submission" date="2018-11" db="EMBL/GenBank/DDBJ databases">
        <authorList>
            <consortium name="Pathogen Informatics"/>
        </authorList>
    </citation>
    <scope>NUCLEOTIDE SEQUENCE [LARGE SCALE GENOMIC DNA]</scope>
</reference>
<dbReference type="GO" id="GO:0034220">
    <property type="term" value="P:monoatomic ion transmembrane transport"/>
    <property type="evidence" value="ECO:0007669"/>
    <property type="project" value="UniProtKB-KW"/>
</dbReference>
<dbReference type="OrthoDB" id="5867527at2759"/>
<keyword evidence="11 12" id="KW-0407">Ion channel</keyword>
<dbReference type="PANTHER" id="PTHR11893">
    <property type="entry name" value="INNEXIN"/>
    <property type="match status" value="1"/>
</dbReference>
<evidence type="ECO:0000256" key="2">
    <source>
        <dbReference type="ARBA" id="ARBA00004651"/>
    </source>
</evidence>
<feature type="transmembrane region" description="Helical" evidence="12">
    <location>
        <begin position="95"/>
        <end position="119"/>
    </location>
</feature>
<gene>
    <name evidence="12" type="primary">inx</name>
    <name evidence="13" type="ORF">DME_LOCUS6543</name>
</gene>
<dbReference type="PRINTS" id="PR01262">
    <property type="entry name" value="INNEXIN"/>
</dbReference>
<keyword evidence="15" id="KW-1185">Reference proteome</keyword>
<evidence type="ECO:0000313" key="15">
    <source>
        <dbReference type="Proteomes" id="UP000274756"/>
    </source>
</evidence>
<evidence type="ECO:0000256" key="6">
    <source>
        <dbReference type="ARBA" id="ARBA00022868"/>
    </source>
</evidence>
<dbReference type="AlphaFoldDB" id="A0A158Q3D1"/>
<evidence type="ECO:0000313" key="14">
    <source>
        <dbReference type="Proteomes" id="UP000038040"/>
    </source>
</evidence>
<dbReference type="GO" id="GO:0005886">
    <property type="term" value="C:plasma membrane"/>
    <property type="evidence" value="ECO:0007669"/>
    <property type="project" value="UniProtKB-SubCell"/>
</dbReference>
<keyword evidence="9 12" id="KW-0406">Ion transport</keyword>
<protein>
    <recommendedName>
        <fullName evidence="12">Innexin</fullName>
    </recommendedName>
</protein>
<comment type="caution">
    <text evidence="12">Lacks conserved residue(s) required for the propagation of feature annotation.</text>
</comment>
<reference evidence="16" key="1">
    <citation type="submission" date="2016-04" db="UniProtKB">
        <authorList>
            <consortium name="WormBaseParasite"/>
        </authorList>
    </citation>
    <scope>IDENTIFICATION</scope>
</reference>
<keyword evidence="8 12" id="KW-1133">Transmembrane helix</keyword>
<evidence type="ECO:0000256" key="4">
    <source>
        <dbReference type="ARBA" id="ARBA00022475"/>
    </source>
</evidence>
<dbReference type="Pfam" id="PF00876">
    <property type="entry name" value="Innexin"/>
    <property type="match status" value="2"/>
</dbReference>
<keyword evidence="10 12" id="KW-0472">Membrane</keyword>
<evidence type="ECO:0000256" key="7">
    <source>
        <dbReference type="ARBA" id="ARBA00022949"/>
    </source>
</evidence>
<accession>A0A158Q3D1</accession>
<dbReference type="PROSITE" id="PS51013">
    <property type="entry name" value="PANNEXIN"/>
    <property type="match status" value="1"/>
</dbReference>
<name>A0A158Q3D1_DRAME</name>
<comment type="similarity">
    <text evidence="12">Belongs to the pannexin family.</text>
</comment>
<dbReference type="STRING" id="318479.A0A158Q3D1"/>
<dbReference type="EMBL" id="UYYG01001156">
    <property type="protein sequence ID" value="VDN56570.1"/>
    <property type="molecule type" value="Genomic_DNA"/>
</dbReference>
<keyword evidence="4" id="KW-1003">Cell membrane</keyword>
<keyword evidence="5 12" id="KW-0812">Transmembrane</keyword>
<feature type="transmembrane region" description="Helical" evidence="12">
    <location>
        <begin position="218"/>
        <end position="237"/>
    </location>
</feature>